<evidence type="ECO:0000313" key="4">
    <source>
        <dbReference type="Proteomes" id="UP000235005"/>
    </source>
</evidence>
<dbReference type="PROSITE" id="PS51257">
    <property type="entry name" value="PROKAR_LIPOPROTEIN"/>
    <property type="match status" value="1"/>
</dbReference>
<dbReference type="AlphaFoldDB" id="A0A2N5X0W3"/>
<accession>A0A2N5X0W3</accession>
<dbReference type="Pfam" id="PF04575">
    <property type="entry name" value="SlipAM"/>
    <property type="match status" value="1"/>
</dbReference>
<feature type="domain" description="Surface lipoprotein assembly modifier C-terminal" evidence="2">
    <location>
        <begin position="137"/>
        <end position="269"/>
    </location>
</feature>
<evidence type="ECO:0000256" key="1">
    <source>
        <dbReference type="SAM" id="SignalP"/>
    </source>
</evidence>
<dbReference type="OrthoDB" id="6380601at2"/>
<keyword evidence="1" id="KW-0732">Signal</keyword>
<proteinExistence type="predicted"/>
<sequence>MKWPAYTVSLSCALALACLPVPASSATGDSSTEFSAEVGIGGEYDSNVSVDELDASSSESDYAMIVDAELQVDHQFNDALDMAVTYDFSQSNYDQFSDLDRQTHLLGVDFGADLGAVNSGLSLYYIHARLDGDAFLEYYRASPYVSGFLSKKWFARGAYVFSDKSIEQNPGRDADSHAAEGDLYFFRRGLRSYFNLGYKYKDENAVEDRFDYSANNIKLRYIHRFEVFGEVLKTEVSWRYEHRDYSSVTPSIDEEREDKRHRWKLDLEYPVLDRGAIQVYTGYADYDSNFPRSDYDQYVIGTRLSYRW</sequence>
<reference evidence="3 4" key="1">
    <citation type="submission" date="2018-01" db="EMBL/GenBank/DDBJ databases">
        <title>The draft genome sequence of Halioglobus lutimaris HF004.</title>
        <authorList>
            <person name="Du Z.-J."/>
            <person name="Shi M.-J."/>
        </authorList>
    </citation>
    <scope>NUCLEOTIDE SEQUENCE [LARGE SCALE GENOMIC DNA]</scope>
    <source>
        <strain evidence="3 4">HF004</strain>
    </source>
</reference>
<evidence type="ECO:0000259" key="2">
    <source>
        <dbReference type="Pfam" id="PF04575"/>
    </source>
</evidence>
<feature type="chain" id="PRO_5014795079" evidence="1">
    <location>
        <begin position="26"/>
        <end position="308"/>
    </location>
</feature>
<dbReference type="Proteomes" id="UP000235005">
    <property type="component" value="Unassembled WGS sequence"/>
</dbReference>
<organism evidence="3 4">
    <name type="scientific">Pseudohalioglobus lutimaris</name>
    <dbReference type="NCBI Taxonomy" id="1737061"/>
    <lineage>
        <taxon>Bacteria</taxon>
        <taxon>Pseudomonadati</taxon>
        <taxon>Pseudomonadota</taxon>
        <taxon>Gammaproteobacteria</taxon>
        <taxon>Cellvibrionales</taxon>
        <taxon>Halieaceae</taxon>
        <taxon>Pseudohalioglobus</taxon>
    </lineage>
</organism>
<dbReference type="InterPro" id="IPR007655">
    <property type="entry name" value="Slam_C"/>
</dbReference>
<protein>
    <submittedName>
        <fullName evidence="3">DUF560 domain-containing protein</fullName>
    </submittedName>
</protein>
<comment type="caution">
    <text evidence="3">The sequence shown here is derived from an EMBL/GenBank/DDBJ whole genome shotgun (WGS) entry which is preliminary data.</text>
</comment>
<evidence type="ECO:0000313" key="3">
    <source>
        <dbReference type="EMBL" id="PLW68124.1"/>
    </source>
</evidence>
<dbReference type="EMBL" id="PKUS01000019">
    <property type="protein sequence ID" value="PLW68124.1"/>
    <property type="molecule type" value="Genomic_DNA"/>
</dbReference>
<dbReference type="RefSeq" id="WP_084180048.1">
    <property type="nucleotide sequence ID" value="NZ_PKUS01000019.1"/>
</dbReference>
<feature type="signal peptide" evidence="1">
    <location>
        <begin position="1"/>
        <end position="25"/>
    </location>
</feature>
<gene>
    <name evidence="3" type="ORF">C0039_13850</name>
</gene>
<name>A0A2N5X0W3_9GAMM</name>
<keyword evidence="4" id="KW-1185">Reference proteome</keyword>